<keyword evidence="3" id="KW-1185">Reference proteome</keyword>
<dbReference type="GeneID" id="81386041"/>
<dbReference type="Proteomes" id="UP001147733">
    <property type="component" value="Unassembled WGS sequence"/>
</dbReference>
<evidence type="ECO:0000313" key="3">
    <source>
        <dbReference type="Proteomes" id="UP001147733"/>
    </source>
</evidence>
<evidence type="ECO:0000256" key="1">
    <source>
        <dbReference type="SAM" id="SignalP"/>
    </source>
</evidence>
<dbReference type="OrthoDB" id="4691160at2759"/>
<evidence type="ECO:0000313" key="2">
    <source>
        <dbReference type="EMBL" id="KAJ5224453.1"/>
    </source>
</evidence>
<name>A0A9W9NT06_PENCI</name>
<gene>
    <name evidence="2" type="ORF">N7469_007956</name>
</gene>
<protein>
    <submittedName>
        <fullName evidence="2">Uncharacterized protein</fullName>
    </submittedName>
</protein>
<feature type="chain" id="PRO_5040804365" evidence="1">
    <location>
        <begin position="20"/>
        <end position="119"/>
    </location>
</feature>
<reference evidence="2" key="1">
    <citation type="submission" date="2022-11" db="EMBL/GenBank/DDBJ databases">
        <authorList>
            <person name="Petersen C."/>
        </authorList>
    </citation>
    <scope>NUCLEOTIDE SEQUENCE</scope>
    <source>
        <strain evidence="2">IBT 23319</strain>
    </source>
</reference>
<organism evidence="2 3">
    <name type="scientific">Penicillium citrinum</name>
    <dbReference type="NCBI Taxonomy" id="5077"/>
    <lineage>
        <taxon>Eukaryota</taxon>
        <taxon>Fungi</taxon>
        <taxon>Dikarya</taxon>
        <taxon>Ascomycota</taxon>
        <taxon>Pezizomycotina</taxon>
        <taxon>Eurotiomycetes</taxon>
        <taxon>Eurotiomycetidae</taxon>
        <taxon>Eurotiales</taxon>
        <taxon>Aspergillaceae</taxon>
        <taxon>Penicillium</taxon>
    </lineage>
</organism>
<accession>A0A9W9NT06</accession>
<proteinExistence type="predicted"/>
<keyword evidence="1" id="KW-0732">Signal</keyword>
<comment type="caution">
    <text evidence="2">The sequence shown here is derived from an EMBL/GenBank/DDBJ whole genome shotgun (WGS) entry which is preliminary data.</text>
</comment>
<dbReference type="AlphaFoldDB" id="A0A9W9NT06"/>
<reference evidence="2" key="2">
    <citation type="journal article" date="2023" name="IMA Fungus">
        <title>Comparative genomic study of the Penicillium genus elucidates a diverse pangenome and 15 lateral gene transfer events.</title>
        <authorList>
            <person name="Petersen C."/>
            <person name="Sorensen T."/>
            <person name="Nielsen M.R."/>
            <person name="Sondergaard T.E."/>
            <person name="Sorensen J.L."/>
            <person name="Fitzpatrick D.A."/>
            <person name="Frisvad J.C."/>
            <person name="Nielsen K.L."/>
        </authorList>
    </citation>
    <scope>NUCLEOTIDE SEQUENCE</scope>
    <source>
        <strain evidence="2">IBT 23319</strain>
    </source>
</reference>
<feature type="signal peptide" evidence="1">
    <location>
        <begin position="1"/>
        <end position="19"/>
    </location>
</feature>
<sequence length="119" mass="12960">MQLTTVFVSAIAFAMGVSAIPAPPADTRYAQLRLFGEPGCSAQNQGELGVYGDYVNKCNTFGDTTVKSVSFEYAINNCTLRVYSDVTCHLDRHDVSVETCLSGDKIYRSYEVVCPSLKA</sequence>
<dbReference type="RefSeq" id="XP_056498425.1">
    <property type="nucleotide sequence ID" value="XM_056646874.1"/>
</dbReference>
<dbReference type="EMBL" id="JAPQKT010000007">
    <property type="protein sequence ID" value="KAJ5224453.1"/>
    <property type="molecule type" value="Genomic_DNA"/>
</dbReference>